<dbReference type="SUPFAM" id="SSF50985">
    <property type="entry name" value="RCC1/BLIP-II"/>
    <property type="match status" value="1"/>
</dbReference>
<feature type="repeat" description="RCC1" evidence="1">
    <location>
        <begin position="371"/>
        <end position="420"/>
    </location>
</feature>
<accession>A0AAV8YUR7</accession>
<organism evidence="2 3">
    <name type="scientific">Aromia moschata</name>
    <dbReference type="NCBI Taxonomy" id="1265417"/>
    <lineage>
        <taxon>Eukaryota</taxon>
        <taxon>Metazoa</taxon>
        <taxon>Ecdysozoa</taxon>
        <taxon>Arthropoda</taxon>
        <taxon>Hexapoda</taxon>
        <taxon>Insecta</taxon>
        <taxon>Pterygota</taxon>
        <taxon>Neoptera</taxon>
        <taxon>Endopterygota</taxon>
        <taxon>Coleoptera</taxon>
        <taxon>Polyphaga</taxon>
        <taxon>Cucujiformia</taxon>
        <taxon>Chrysomeloidea</taxon>
        <taxon>Cerambycidae</taxon>
        <taxon>Cerambycinae</taxon>
        <taxon>Callichromatini</taxon>
        <taxon>Aromia</taxon>
    </lineage>
</organism>
<gene>
    <name evidence="2" type="ORF">NQ318_003494</name>
</gene>
<protein>
    <recommendedName>
        <fullName evidence="4">RCC1-like G exchanging factor-like protein</fullName>
    </recommendedName>
</protein>
<dbReference type="Proteomes" id="UP001162162">
    <property type="component" value="Unassembled WGS sequence"/>
</dbReference>
<name>A0AAV8YUR7_9CUCU</name>
<dbReference type="PRINTS" id="PR00633">
    <property type="entry name" value="RCCNDNSATION"/>
</dbReference>
<keyword evidence="3" id="KW-1185">Reference proteome</keyword>
<evidence type="ECO:0008006" key="4">
    <source>
        <dbReference type="Google" id="ProtNLM"/>
    </source>
</evidence>
<evidence type="ECO:0000313" key="2">
    <source>
        <dbReference type="EMBL" id="KAJ8955396.1"/>
    </source>
</evidence>
<dbReference type="PROSITE" id="PS50012">
    <property type="entry name" value="RCC1_3"/>
    <property type="match status" value="4"/>
</dbReference>
<dbReference type="InterPro" id="IPR009091">
    <property type="entry name" value="RCC1/BLIP-II"/>
</dbReference>
<sequence>MSTYRRVLNEISANSKRFISGKRRKYPINSEDAEKLPVFQYTVSKKEYRRVFAWGNLQTGALGIPALKRNESIDKLYYLQSPKRIGFGEKFEVRTACCGFGFSVFAVNSNTNDKIYGCGINTDSQIGYHEVRQHKPLGLIFYPQPIPLPFLSPEKSRVLKITAGRAHLVVLTDEGIFTLGNNAYGQCGRSIIPDEDYSRSNYINRIETIDGKKIVDIECGQDHSMAVTEDGCVYSCGWGADGQTGLGHFRNTPEFTRVKGDIESEKIVRLSCRSDFVLALNNKGEPDNFAGSCSTVAHSETHKNATPIGKIKSIASGGSFCVVVLVLKLNNRRRPILIPETLFGRNDFQPNNIVRKVTCGLNYAAAVTSLGDLFIWGRNKGACLGLGTEKDQYFPLKVAMGGHVQDVFCGIDHTIAICKPFI</sequence>
<feature type="repeat" description="RCC1" evidence="1">
    <location>
        <begin position="49"/>
        <end position="109"/>
    </location>
</feature>
<dbReference type="InterPro" id="IPR000408">
    <property type="entry name" value="Reg_chr_condens"/>
</dbReference>
<feature type="repeat" description="RCC1" evidence="1">
    <location>
        <begin position="174"/>
        <end position="230"/>
    </location>
</feature>
<dbReference type="Pfam" id="PF13540">
    <property type="entry name" value="RCC1_2"/>
    <property type="match status" value="1"/>
</dbReference>
<feature type="repeat" description="RCC1" evidence="1">
    <location>
        <begin position="113"/>
        <end position="174"/>
    </location>
</feature>
<dbReference type="GO" id="GO:0070131">
    <property type="term" value="P:positive regulation of mitochondrial translation"/>
    <property type="evidence" value="ECO:0007669"/>
    <property type="project" value="TreeGrafter"/>
</dbReference>
<dbReference type="PANTHER" id="PTHR46337:SF1">
    <property type="entry name" value="RCC1-LIKE G EXCHANGING FACTOR-LIKE PROTEIN"/>
    <property type="match status" value="1"/>
</dbReference>
<evidence type="ECO:0000313" key="3">
    <source>
        <dbReference type="Proteomes" id="UP001162162"/>
    </source>
</evidence>
<dbReference type="GO" id="GO:0005743">
    <property type="term" value="C:mitochondrial inner membrane"/>
    <property type="evidence" value="ECO:0007669"/>
    <property type="project" value="TreeGrafter"/>
</dbReference>
<dbReference type="PANTHER" id="PTHR46337">
    <property type="entry name" value="RCC1-LIKE G EXCHANGING FACTOR-LIKE PROTEIN"/>
    <property type="match status" value="1"/>
</dbReference>
<dbReference type="InterPro" id="IPR053035">
    <property type="entry name" value="Mitochondrial_GEF_domain"/>
</dbReference>
<comment type="caution">
    <text evidence="2">The sequence shown here is derived from an EMBL/GenBank/DDBJ whole genome shotgun (WGS) entry which is preliminary data.</text>
</comment>
<dbReference type="Pfam" id="PF00415">
    <property type="entry name" value="RCC1"/>
    <property type="match status" value="1"/>
</dbReference>
<reference evidence="2" key="1">
    <citation type="journal article" date="2023" name="Insect Mol. Biol.">
        <title>Genome sequencing provides insights into the evolution of gene families encoding plant cell wall-degrading enzymes in longhorned beetles.</title>
        <authorList>
            <person name="Shin N.R."/>
            <person name="Okamura Y."/>
            <person name="Kirsch R."/>
            <person name="Pauchet Y."/>
        </authorList>
    </citation>
    <scope>NUCLEOTIDE SEQUENCE</scope>
    <source>
        <strain evidence="2">AMC_N1</strain>
    </source>
</reference>
<evidence type="ECO:0000256" key="1">
    <source>
        <dbReference type="PROSITE-ProRule" id="PRU00235"/>
    </source>
</evidence>
<proteinExistence type="predicted"/>
<dbReference type="GO" id="GO:0019843">
    <property type="term" value="F:rRNA binding"/>
    <property type="evidence" value="ECO:0007669"/>
    <property type="project" value="TreeGrafter"/>
</dbReference>
<dbReference type="Gene3D" id="2.130.10.30">
    <property type="entry name" value="Regulator of chromosome condensation 1/beta-lactamase-inhibitor protein II"/>
    <property type="match status" value="3"/>
</dbReference>
<dbReference type="EMBL" id="JAPWTK010000038">
    <property type="protein sequence ID" value="KAJ8955396.1"/>
    <property type="molecule type" value="Genomic_DNA"/>
</dbReference>
<dbReference type="GO" id="GO:0005085">
    <property type="term" value="F:guanyl-nucleotide exchange factor activity"/>
    <property type="evidence" value="ECO:0007669"/>
    <property type="project" value="TreeGrafter"/>
</dbReference>
<dbReference type="AlphaFoldDB" id="A0AAV8YUR7"/>